<gene>
    <name evidence="1" type="ORF">PCOR1329_LOCUS33998</name>
</gene>
<reference evidence="1" key="1">
    <citation type="submission" date="2023-10" db="EMBL/GenBank/DDBJ databases">
        <authorList>
            <person name="Chen Y."/>
            <person name="Shah S."/>
            <person name="Dougan E. K."/>
            <person name="Thang M."/>
            <person name="Chan C."/>
        </authorList>
    </citation>
    <scope>NUCLEOTIDE SEQUENCE [LARGE SCALE GENOMIC DNA]</scope>
</reference>
<sequence length="305" mass="32936">APSELELKRLRKALMGTLERSTGADAHKALVVLQQWPGIQPNQGSTEVTPDQEDGDLDEACGADPGGGAEQRLETGRPGGWRLGMALPLATATQVACRSVVDFMSVFYTAYVTIREYVRDNGDLMTIEELGPLAEGFVTLAQKMLGSDVKVQEKVVFYAQQDLLRTGAGYEMNTADTTADIIQSVGLRECLTNIGYAAQEHPGVRFNVMAIASLAKAMAEANIVNKALSTKVAKAVIADADKLRPPDIGKLFVALHEKKWFTDPMAEGYLTESLVAQIQNLKKQDQGLDQIVQQSVKEQEAAAAA</sequence>
<feature type="non-terminal residue" evidence="1">
    <location>
        <position position="1"/>
    </location>
</feature>
<dbReference type="Proteomes" id="UP001189429">
    <property type="component" value="Unassembled WGS sequence"/>
</dbReference>
<name>A0ABN9SZ78_9DINO</name>
<keyword evidence="2" id="KW-1185">Reference proteome</keyword>
<evidence type="ECO:0000313" key="1">
    <source>
        <dbReference type="EMBL" id="CAK0837924.1"/>
    </source>
</evidence>
<proteinExistence type="predicted"/>
<organism evidence="1 2">
    <name type="scientific">Prorocentrum cordatum</name>
    <dbReference type="NCBI Taxonomy" id="2364126"/>
    <lineage>
        <taxon>Eukaryota</taxon>
        <taxon>Sar</taxon>
        <taxon>Alveolata</taxon>
        <taxon>Dinophyceae</taxon>
        <taxon>Prorocentrales</taxon>
        <taxon>Prorocentraceae</taxon>
        <taxon>Prorocentrum</taxon>
    </lineage>
</organism>
<protein>
    <submittedName>
        <fullName evidence="1">Uncharacterized protein</fullName>
    </submittedName>
</protein>
<evidence type="ECO:0000313" key="2">
    <source>
        <dbReference type="Proteomes" id="UP001189429"/>
    </source>
</evidence>
<dbReference type="EMBL" id="CAUYUJ010014186">
    <property type="protein sequence ID" value="CAK0837924.1"/>
    <property type="molecule type" value="Genomic_DNA"/>
</dbReference>
<comment type="caution">
    <text evidence="1">The sequence shown here is derived from an EMBL/GenBank/DDBJ whole genome shotgun (WGS) entry which is preliminary data.</text>
</comment>
<accession>A0ABN9SZ78</accession>